<dbReference type="Gene3D" id="3.20.20.70">
    <property type="entry name" value="Aldolase class I"/>
    <property type="match status" value="1"/>
</dbReference>
<keyword evidence="6" id="KW-0408">Iron</keyword>
<dbReference type="GO" id="GO:0003824">
    <property type="term" value="F:catalytic activity"/>
    <property type="evidence" value="ECO:0007669"/>
    <property type="project" value="InterPro"/>
</dbReference>
<dbReference type="PANTHER" id="PTHR30538:SF0">
    <property type="entry name" value="L-LYSINE 2,3-AMINOMUTASE AQ_1632-RELATED"/>
    <property type="match status" value="1"/>
</dbReference>
<keyword evidence="3" id="KW-0949">S-adenosyl-L-methionine</keyword>
<keyword evidence="5" id="KW-0663">Pyridoxal phosphate</keyword>
<dbReference type="GO" id="GO:0051539">
    <property type="term" value="F:4 iron, 4 sulfur cluster binding"/>
    <property type="evidence" value="ECO:0007669"/>
    <property type="project" value="UniProtKB-KW"/>
</dbReference>
<evidence type="ECO:0000256" key="6">
    <source>
        <dbReference type="ARBA" id="ARBA00023004"/>
    </source>
</evidence>
<evidence type="ECO:0000313" key="8">
    <source>
        <dbReference type="EMBL" id="SVC12059.1"/>
    </source>
</evidence>
<comment type="cofactor">
    <cofactor evidence="1">
        <name>pyridoxal 5'-phosphate</name>
        <dbReference type="ChEBI" id="CHEBI:597326"/>
    </cofactor>
</comment>
<dbReference type="AlphaFoldDB" id="A0A382JK25"/>
<evidence type="ECO:0000256" key="7">
    <source>
        <dbReference type="ARBA" id="ARBA00023014"/>
    </source>
</evidence>
<dbReference type="SFLD" id="SFLDS00029">
    <property type="entry name" value="Radical_SAM"/>
    <property type="match status" value="1"/>
</dbReference>
<keyword evidence="2" id="KW-0004">4Fe-4S</keyword>
<dbReference type="InterPro" id="IPR013785">
    <property type="entry name" value="Aldolase_TIM"/>
</dbReference>
<evidence type="ECO:0008006" key="9">
    <source>
        <dbReference type="Google" id="ProtNLM"/>
    </source>
</evidence>
<keyword evidence="4" id="KW-0479">Metal-binding</keyword>
<proteinExistence type="predicted"/>
<protein>
    <recommendedName>
        <fullName evidence="9">Radical SAM core domain-containing protein</fullName>
    </recommendedName>
</protein>
<dbReference type="InterPro" id="IPR058240">
    <property type="entry name" value="rSAM_sf"/>
</dbReference>
<dbReference type="GO" id="GO:0046872">
    <property type="term" value="F:metal ion binding"/>
    <property type="evidence" value="ECO:0007669"/>
    <property type="project" value="UniProtKB-KW"/>
</dbReference>
<feature type="non-terminal residue" evidence="8">
    <location>
        <position position="369"/>
    </location>
</feature>
<evidence type="ECO:0000256" key="2">
    <source>
        <dbReference type="ARBA" id="ARBA00022485"/>
    </source>
</evidence>
<reference evidence="8" key="1">
    <citation type="submission" date="2018-05" db="EMBL/GenBank/DDBJ databases">
        <authorList>
            <person name="Lanie J.A."/>
            <person name="Ng W.-L."/>
            <person name="Kazmierczak K.M."/>
            <person name="Andrzejewski T.M."/>
            <person name="Davidsen T.M."/>
            <person name="Wayne K.J."/>
            <person name="Tettelin H."/>
            <person name="Glass J.I."/>
            <person name="Rusch D."/>
            <person name="Podicherti R."/>
            <person name="Tsui H.-C.T."/>
            <person name="Winkler M.E."/>
        </authorList>
    </citation>
    <scope>NUCLEOTIDE SEQUENCE</scope>
</reference>
<name>A0A382JK25_9ZZZZ</name>
<dbReference type="InterPro" id="IPR003739">
    <property type="entry name" value="Lys_aminomutase/Glu_NH3_mut"/>
</dbReference>
<organism evidence="8">
    <name type="scientific">marine metagenome</name>
    <dbReference type="NCBI Taxonomy" id="408172"/>
    <lineage>
        <taxon>unclassified sequences</taxon>
        <taxon>metagenomes</taxon>
        <taxon>ecological metagenomes</taxon>
    </lineage>
</organism>
<dbReference type="PANTHER" id="PTHR30538">
    <property type="entry name" value="LYSINE 2,3-AMINOMUTASE-RELATED"/>
    <property type="match status" value="1"/>
</dbReference>
<dbReference type="InterPro" id="IPR007197">
    <property type="entry name" value="rSAM"/>
</dbReference>
<keyword evidence="7" id="KW-0411">Iron-sulfur</keyword>
<dbReference type="CDD" id="cd01335">
    <property type="entry name" value="Radical_SAM"/>
    <property type="match status" value="1"/>
</dbReference>
<accession>A0A382JK25</accession>
<dbReference type="EMBL" id="UINC01074651">
    <property type="protein sequence ID" value="SVC12059.1"/>
    <property type="molecule type" value="Genomic_DNA"/>
</dbReference>
<evidence type="ECO:0000256" key="5">
    <source>
        <dbReference type="ARBA" id="ARBA00022898"/>
    </source>
</evidence>
<evidence type="ECO:0000256" key="1">
    <source>
        <dbReference type="ARBA" id="ARBA00001933"/>
    </source>
</evidence>
<dbReference type="SUPFAM" id="SSF102114">
    <property type="entry name" value="Radical SAM enzymes"/>
    <property type="match status" value="1"/>
</dbReference>
<evidence type="ECO:0000256" key="3">
    <source>
        <dbReference type="ARBA" id="ARBA00022691"/>
    </source>
</evidence>
<sequence>MGGESTTREGTVMMKFKASTRRDLPRIAEKLRLDADQVTDMLAVSAVLPFRVNDYVIENLIDPKSVPNDPIFQLTFPQRGMLEEKDFLHMRDLVAKGASETEIKLSADEIRGQLNPHPAGQMQLNVPSLDGEVVGGMQHKYQETVLFFPGQGQTCHAYCSYCFRWAQFVGDADLKFASREASQLVDYVRDNPQVSSVLITGGDPMVMKTAVLRRYIEPLLRAKLPSLHSIRIGTKALAYWPYRFTEGEDADDFLRLIGEVKAAGKHFALMAHSSHSRELEPEVALQAVDRVLNAGAVIRCQAPLIRKVNDNANVWAQLWRRQVRLGMVPYYMFVERDTGAKAYFEVPLARAYKVFTEAYSQVAGLCRTV</sequence>
<gene>
    <name evidence="8" type="ORF">METZ01_LOCUS264913</name>
</gene>
<evidence type="ECO:0000256" key="4">
    <source>
        <dbReference type="ARBA" id="ARBA00022723"/>
    </source>
</evidence>